<organism evidence="1 2">
    <name type="scientific">Legionella maceachernii</name>
    <dbReference type="NCBI Taxonomy" id="466"/>
    <lineage>
        <taxon>Bacteria</taxon>
        <taxon>Pseudomonadati</taxon>
        <taxon>Pseudomonadota</taxon>
        <taxon>Gammaproteobacteria</taxon>
        <taxon>Legionellales</taxon>
        <taxon>Legionellaceae</taxon>
        <taxon>Legionella</taxon>
    </lineage>
</organism>
<comment type="caution">
    <text evidence="1">The sequence shown here is derived from an EMBL/GenBank/DDBJ whole genome shotgun (WGS) entry which is preliminary data.</text>
</comment>
<proteinExistence type="predicted"/>
<dbReference type="Proteomes" id="UP000054908">
    <property type="component" value="Unassembled WGS sequence"/>
</dbReference>
<dbReference type="RefSeq" id="WP_058452886.1">
    <property type="nucleotide sequence ID" value="NZ_CAAAIB010000008.1"/>
</dbReference>
<keyword evidence="2" id="KW-1185">Reference proteome</keyword>
<accession>A0A0W0VYI6</accession>
<sequence>MQQKSICLESLQNDCKVDFAFFDLFKSIRELYENDKLTPEEISNLELARKNLRLIIAKHLKGSSQLA</sequence>
<dbReference type="OrthoDB" id="6008701at2"/>
<name>A0A0W0VYI6_9GAMM</name>
<reference evidence="1 2" key="1">
    <citation type="submission" date="2015-11" db="EMBL/GenBank/DDBJ databases">
        <title>Genomic analysis of 38 Legionella species identifies large and diverse effector repertoires.</title>
        <authorList>
            <person name="Burstein D."/>
            <person name="Amaro F."/>
            <person name="Zusman T."/>
            <person name="Lifshitz Z."/>
            <person name="Cohen O."/>
            <person name="Gilbert J.A."/>
            <person name="Pupko T."/>
            <person name="Shuman H.A."/>
            <person name="Segal G."/>
        </authorList>
    </citation>
    <scope>NUCLEOTIDE SEQUENCE [LARGE SCALE GENOMIC DNA]</scope>
    <source>
        <strain evidence="1 2">PX-1-G2-E2</strain>
    </source>
</reference>
<gene>
    <name evidence="1" type="ORF">Lmac_2138</name>
</gene>
<dbReference type="EMBL" id="LNYL01000045">
    <property type="protein sequence ID" value="KTD25160.1"/>
    <property type="molecule type" value="Genomic_DNA"/>
</dbReference>
<dbReference type="PATRIC" id="fig|466.6.peg.2269"/>
<protein>
    <submittedName>
        <fullName evidence="1">Uncharacterized protein</fullName>
    </submittedName>
</protein>
<evidence type="ECO:0000313" key="1">
    <source>
        <dbReference type="EMBL" id="KTD25160.1"/>
    </source>
</evidence>
<dbReference type="STRING" id="466.Lmac_2138"/>
<evidence type="ECO:0000313" key="2">
    <source>
        <dbReference type="Proteomes" id="UP000054908"/>
    </source>
</evidence>
<dbReference type="AlphaFoldDB" id="A0A0W0VYI6"/>